<reference evidence="1 2" key="1">
    <citation type="journal article" date="2015" name="Infect. Genet. Evol.">
        <title>Genomic sequences of six botulinum neurotoxin-producing strains representing three clostridial species illustrate the mobility and diversity of botulinum neurotoxin genes.</title>
        <authorList>
            <person name="Smith T.J."/>
            <person name="Hill K.K."/>
            <person name="Xie G."/>
            <person name="Foley B.T."/>
            <person name="Williamson C.H."/>
            <person name="Foster J.T."/>
            <person name="Johnson S.L."/>
            <person name="Chertkov O."/>
            <person name="Teshima H."/>
            <person name="Gibbons H.S."/>
            <person name="Johnsky L.A."/>
            <person name="Karavis M.A."/>
            <person name="Smith L.A."/>
        </authorList>
    </citation>
    <scope>NUCLEOTIDE SEQUENCE [LARGE SCALE GENOMIC DNA]</scope>
    <source>
        <strain evidence="1">Sullivan</strain>
        <plasmid evidence="2">Plasmid pCBJ</plasmid>
    </source>
</reference>
<geneLocation type="plasmid" evidence="1 2">
    <name>pCBJ</name>
</geneLocation>
<organism evidence="1 2">
    <name type="scientific">Clostridium baratii str. Sullivan</name>
    <dbReference type="NCBI Taxonomy" id="1415775"/>
    <lineage>
        <taxon>Bacteria</taxon>
        <taxon>Bacillati</taxon>
        <taxon>Bacillota</taxon>
        <taxon>Clostridia</taxon>
        <taxon>Eubacteriales</taxon>
        <taxon>Clostridiaceae</taxon>
        <taxon>Clostridium</taxon>
    </lineage>
</organism>
<dbReference type="HOGENOM" id="CLU_1977651_0_0_9"/>
<keyword evidence="2" id="KW-1185">Reference proteome</keyword>
<protein>
    <submittedName>
        <fullName evidence="1">Uncharacterized protein</fullName>
    </submittedName>
</protein>
<dbReference type="RefSeq" id="WP_040113669.1">
    <property type="nucleotide sequence ID" value="NZ_CP006906.1"/>
</dbReference>
<dbReference type="KEGG" id="cbv:U729_3157"/>
<dbReference type="Proteomes" id="UP000030635">
    <property type="component" value="Plasmid pCBJ"/>
</dbReference>
<gene>
    <name evidence="1" type="ORF">U729_3157</name>
</gene>
<name>A0A0A7G0H8_9CLOT</name>
<evidence type="ECO:0000313" key="2">
    <source>
        <dbReference type="Proteomes" id="UP000030635"/>
    </source>
</evidence>
<proteinExistence type="predicted"/>
<evidence type="ECO:0000313" key="1">
    <source>
        <dbReference type="EMBL" id="AIY85322.1"/>
    </source>
</evidence>
<sequence length="126" mass="14940">MNRIKPKISKEIECDKHIKELKEYLENMDKCIQNIIKEIIEDVINDKGKLNTLYLKTDFGKMTYNIRLYSSETKNTVCKSYSLDMLLKSCINEDHFKYEFNKVVRQLILEVESNNPSNNKNNIWIG</sequence>
<dbReference type="AlphaFoldDB" id="A0A0A7G0H8"/>
<accession>A0A0A7G0H8</accession>
<keyword evidence="1" id="KW-0614">Plasmid</keyword>
<dbReference type="EMBL" id="CP006906">
    <property type="protein sequence ID" value="AIY85322.1"/>
    <property type="molecule type" value="Genomic_DNA"/>
</dbReference>